<comment type="subcellular location">
    <subcellularLocation>
        <location evidence="1">Nucleus</location>
    </subcellularLocation>
</comment>
<dbReference type="SUPFAM" id="SSF52540">
    <property type="entry name" value="P-loop containing nucleoside triphosphate hydrolases"/>
    <property type="match status" value="1"/>
</dbReference>
<dbReference type="InterPro" id="IPR003593">
    <property type="entry name" value="AAA+_ATPase"/>
</dbReference>
<dbReference type="InterPro" id="IPR020588">
    <property type="entry name" value="RecA_ATP-bd"/>
</dbReference>
<dbReference type="Gene3D" id="1.10.150.20">
    <property type="entry name" value="5' to 3' exonuclease, C-terminal subdomain"/>
    <property type="match status" value="1"/>
</dbReference>
<protein>
    <recommendedName>
        <fullName evidence="7">RecA family profile 1 domain-containing protein</fullName>
    </recommendedName>
</protein>
<reference evidence="8 9" key="2">
    <citation type="submission" date="2024-01" db="EMBL/GenBank/DDBJ databases">
        <title>Comparative genomics of Cryptococcus and Kwoniella reveals pathogenesis evolution and contrasting modes of karyotype evolution via chromosome fusion or intercentromeric recombination.</title>
        <authorList>
            <person name="Coelho M.A."/>
            <person name="David-Palma M."/>
            <person name="Shea T."/>
            <person name="Bowers K."/>
            <person name="Mcginley-Smith S."/>
            <person name="Mohammad A.W."/>
            <person name="Gnirke A."/>
            <person name="Yurkov A.M."/>
            <person name="Nowrousian M."/>
            <person name="Sun S."/>
            <person name="Cuomo C.A."/>
            <person name="Heitman J."/>
        </authorList>
    </citation>
    <scope>NUCLEOTIDE SEQUENCE [LARGE SCALE GENOMIC DNA]</scope>
    <source>
        <strain evidence="8 9">IND107</strain>
    </source>
</reference>
<evidence type="ECO:0000313" key="8">
    <source>
        <dbReference type="EMBL" id="KAL0253972.1"/>
    </source>
</evidence>
<keyword evidence="4" id="KW-0067">ATP-binding</keyword>
<sequence>MPHLPTPLSALPLQRNLRIALTNAGYTTVEDLTKISPEDLSTELGINILQAEHTIQQAKQWLSNAPPDGPPSALSQHAQAHVQSSTAADLLSTSALPHFSTFSSSLDALINQFNSSTDVLPLSKRGEEFNHSGSIVPGMSIEISGPPGSGKSSIALAIAMSARLSSGNFADSVRPHDQSEKGEVLLIDTEGSMTSERLFKAAHHVHGDTNTLKSFLKGFHLVRIFSQAQMIAFIYSLSDWLESHPTVNLVVIDTLSFHLRQPGLDLAARRKIMELCKQTINHATALRRCAVVVCNQLATKLFTAESKPASFETSDRAVLMPQLGDWWTTNKTLRLVVFRGGSGDELRYVYASMSGSNKNIPWAAFDISKDGLPCDVPELTYQSCSQAHMSS</sequence>
<evidence type="ECO:0000256" key="1">
    <source>
        <dbReference type="ARBA" id="ARBA00004123"/>
    </source>
</evidence>
<dbReference type="PROSITE" id="PS50162">
    <property type="entry name" value="RECA_2"/>
    <property type="match status" value="1"/>
</dbReference>
<dbReference type="GeneID" id="91988209"/>
<evidence type="ECO:0000256" key="4">
    <source>
        <dbReference type="ARBA" id="ARBA00022840"/>
    </source>
</evidence>
<dbReference type="PANTHER" id="PTHR46239">
    <property type="entry name" value="DNA REPAIR PROTEIN RAD51 HOMOLOG 3 RAD51C"/>
    <property type="match status" value="1"/>
</dbReference>
<organism evidence="8 9">
    <name type="scientific">Cryptococcus tetragattii IND107</name>
    <dbReference type="NCBI Taxonomy" id="1296105"/>
    <lineage>
        <taxon>Eukaryota</taxon>
        <taxon>Fungi</taxon>
        <taxon>Dikarya</taxon>
        <taxon>Basidiomycota</taxon>
        <taxon>Agaricomycotina</taxon>
        <taxon>Tremellomycetes</taxon>
        <taxon>Tremellales</taxon>
        <taxon>Cryptococcaceae</taxon>
        <taxon>Cryptococcus</taxon>
        <taxon>Cryptococcus gattii species complex</taxon>
    </lineage>
</organism>
<accession>A0ABR3C066</accession>
<gene>
    <name evidence="8" type="ORF">I308_101351</name>
</gene>
<keyword evidence="5" id="KW-0234">DNA repair</keyword>
<name>A0ABR3C066_9TREE</name>
<evidence type="ECO:0000313" key="9">
    <source>
        <dbReference type="Proteomes" id="UP000054399"/>
    </source>
</evidence>
<keyword evidence="2" id="KW-0547">Nucleotide-binding</keyword>
<keyword evidence="6" id="KW-0539">Nucleus</keyword>
<dbReference type="RefSeq" id="XP_066616193.1">
    <property type="nucleotide sequence ID" value="XM_066755907.1"/>
</dbReference>
<dbReference type="Proteomes" id="UP000054399">
    <property type="component" value="Unassembled WGS sequence"/>
</dbReference>
<feature type="domain" description="RecA family profile 1" evidence="7">
    <location>
        <begin position="95"/>
        <end position="297"/>
    </location>
</feature>
<dbReference type="Pfam" id="PF13481">
    <property type="entry name" value="AAA_25"/>
    <property type="match status" value="1"/>
</dbReference>
<keyword evidence="3" id="KW-0227">DNA damage</keyword>
<dbReference type="PANTHER" id="PTHR46239:SF1">
    <property type="entry name" value="DNA REPAIR PROTEIN RAD51 HOMOLOG 3"/>
    <property type="match status" value="1"/>
</dbReference>
<comment type="caution">
    <text evidence="8">The sequence shown here is derived from an EMBL/GenBank/DDBJ whole genome shotgun (WGS) entry which is preliminary data.</text>
</comment>
<proteinExistence type="predicted"/>
<dbReference type="SMART" id="SM00382">
    <property type="entry name" value="AAA"/>
    <property type="match status" value="1"/>
</dbReference>
<evidence type="ECO:0000256" key="5">
    <source>
        <dbReference type="ARBA" id="ARBA00023204"/>
    </source>
</evidence>
<evidence type="ECO:0000256" key="2">
    <source>
        <dbReference type="ARBA" id="ARBA00022741"/>
    </source>
</evidence>
<evidence type="ECO:0000256" key="6">
    <source>
        <dbReference type="ARBA" id="ARBA00023242"/>
    </source>
</evidence>
<reference evidence="9" key="1">
    <citation type="submission" date="2015-01" db="EMBL/GenBank/DDBJ databases">
        <title>The Genome Sequence of Cryptococcus gattii MMRL2647.</title>
        <authorList>
            <consortium name="The Broad Institute Genomics Platform"/>
            <person name="Cuomo C."/>
            <person name="Litvintseva A."/>
            <person name="Chen Y."/>
            <person name="Heitman J."/>
            <person name="Sun S."/>
            <person name="Springer D."/>
            <person name="Dromer F."/>
            <person name="Young S."/>
            <person name="Zeng Q."/>
            <person name="Gargeya S."/>
            <person name="Abouelleil A."/>
            <person name="Alvarado L."/>
            <person name="Chapman S.B."/>
            <person name="Gainer-Dewar J."/>
            <person name="Goldberg J."/>
            <person name="Griggs A."/>
            <person name="Gujja S."/>
            <person name="Hansen M."/>
            <person name="Howarth C."/>
            <person name="Imamovic A."/>
            <person name="Larimer J."/>
            <person name="Murphy C."/>
            <person name="Naylor J."/>
            <person name="Pearson M."/>
            <person name="Priest M."/>
            <person name="Roberts A."/>
            <person name="Saif S."/>
            <person name="Shea T."/>
            <person name="Sykes S."/>
            <person name="Wortman J."/>
            <person name="Nusbaum C."/>
            <person name="Birren B."/>
        </authorList>
    </citation>
    <scope>NUCLEOTIDE SEQUENCE [LARGE SCALE GENOMIC DNA]</scope>
    <source>
        <strain evidence="9">IND107</strain>
    </source>
</reference>
<evidence type="ECO:0000256" key="3">
    <source>
        <dbReference type="ARBA" id="ARBA00022763"/>
    </source>
</evidence>
<dbReference type="EMBL" id="ATAM02000002">
    <property type="protein sequence ID" value="KAL0253972.1"/>
    <property type="molecule type" value="Genomic_DNA"/>
</dbReference>
<evidence type="ECO:0000259" key="7">
    <source>
        <dbReference type="PROSITE" id="PS50162"/>
    </source>
</evidence>
<dbReference type="InterPro" id="IPR027417">
    <property type="entry name" value="P-loop_NTPase"/>
</dbReference>
<dbReference type="Gene3D" id="3.40.50.300">
    <property type="entry name" value="P-loop containing nucleotide triphosphate hydrolases"/>
    <property type="match status" value="1"/>
</dbReference>
<dbReference type="InterPro" id="IPR052093">
    <property type="entry name" value="HR_Repair_Mediator"/>
</dbReference>
<keyword evidence="9" id="KW-1185">Reference proteome</keyword>